<evidence type="ECO:0000256" key="1">
    <source>
        <dbReference type="SAM" id="Phobius"/>
    </source>
</evidence>
<keyword evidence="1" id="KW-0812">Transmembrane</keyword>
<organism evidence="2">
    <name type="scientific">Tanacetum cinerariifolium</name>
    <name type="common">Dalmatian daisy</name>
    <name type="synonym">Chrysanthemum cinerariifolium</name>
    <dbReference type="NCBI Taxonomy" id="118510"/>
    <lineage>
        <taxon>Eukaryota</taxon>
        <taxon>Viridiplantae</taxon>
        <taxon>Streptophyta</taxon>
        <taxon>Embryophyta</taxon>
        <taxon>Tracheophyta</taxon>
        <taxon>Spermatophyta</taxon>
        <taxon>Magnoliopsida</taxon>
        <taxon>eudicotyledons</taxon>
        <taxon>Gunneridae</taxon>
        <taxon>Pentapetalae</taxon>
        <taxon>asterids</taxon>
        <taxon>campanulids</taxon>
        <taxon>Asterales</taxon>
        <taxon>Asteraceae</taxon>
        <taxon>Asteroideae</taxon>
        <taxon>Anthemideae</taxon>
        <taxon>Anthemidinae</taxon>
        <taxon>Tanacetum</taxon>
    </lineage>
</organism>
<dbReference type="PANTHER" id="PTHR11439:SF496">
    <property type="entry name" value="RNA-DIRECTED DNA POLYMERASE"/>
    <property type="match status" value="1"/>
</dbReference>
<comment type="caution">
    <text evidence="2">The sequence shown here is derived from an EMBL/GenBank/DDBJ whole genome shotgun (WGS) entry which is preliminary data.</text>
</comment>
<dbReference type="PANTHER" id="PTHR11439">
    <property type="entry name" value="GAG-POL-RELATED RETROTRANSPOSON"/>
    <property type="match status" value="1"/>
</dbReference>
<accession>A0A6L2NHN6</accession>
<evidence type="ECO:0008006" key="3">
    <source>
        <dbReference type="Google" id="ProtNLM"/>
    </source>
</evidence>
<dbReference type="EMBL" id="BKCJ010008809">
    <property type="protein sequence ID" value="GEU84054.1"/>
    <property type="molecule type" value="Genomic_DNA"/>
</dbReference>
<feature type="transmembrane region" description="Helical" evidence="1">
    <location>
        <begin position="47"/>
        <end position="66"/>
    </location>
</feature>
<reference evidence="2" key="1">
    <citation type="journal article" date="2019" name="Sci. Rep.">
        <title>Draft genome of Tanacetum cinerariifolium, the natural source of mosquito coil.</title>
        <authorList>
            <person name="Yamashiro T."/>
            <person name="Shiraishi A."/>
            <person name="Satake H."/>
            <person name="Nakayama K."/>
        </authorList>
    </citation>
    <scope>NUCLEOTIDE SEQUENCE</scope>
</reference>
<sequence>MAQQLDLKGIQYGLIFEETCILLCCVILSILDYIILRLALSPAREIVFLYLISCVVIINSPSHPVFSRCRCVTMQSMKDNQVWCLVDLPPNSGTIGSKWLFKKKTDMDGNDNSKRGSIPMQEYPNLRQSQGAKMPSEVNRMQRVPYALSIRSIMYAVRCTRPDIAFAQNLCSRFQQKPSKAHWTAVKTILKYLRNTKDIVLVYRGNAETELKFTCYTAASFQTDKDESEYIAAAEASTKAVWMRKFIDGLRNILPINKRPTKMLCDNALAIAMANDLEIIKRMRYYQRKYHYIREVIQNGEIILKKVHIDDNLSDPFIKPMPCNKHFKHVMAIGVCPTSSLI</sequence>
<keyword evidence="1" id="KW-0472">Membrane</keyword>
<gene>
    <name evidence="2" type="ORF">Tci_056032</name>
</gene>
<feature type="transmembrane region" description="Helical" evidence="1">
    <location>
        <begin position="12"/>
        <end position="35"/>
    </location>
</feature>
<name>A0A6L2NHN6_TANCI</name>
<protein>
    <recommendedName>
        <fullName evidence="3">Retrotransposon protein, putative, Ty1-copia subclass</fullName>
    </recommendedName>
</protein>
<dbReference type="AlphaFoldDB" id="A0A6L2NHN6"/>
<evidence type="ECO:0000313" key="2">
    <source>
        <dbReference type="EMBL" id="GEU84054.1"/>
    </source>
</evidence>
<proteinExistence type="predicted"/>
<keyword evidence="1" id="KW-1133">Transmembrane helix</keyword>
<dbReference type="CDD" id="cd09272">
    <property type="entry name" value="RNase_HI_RT_Ty1"/>
    <property type="match status" value="1"/>
</dbReference>